<protein>
    <recommendedName>
        <fullName evidence="22">Leucine-rich repeat-containing N-terminal plant-type domain-containing protein</fullName>
    </recommendedName>
</protein>
<dbReference type="InterPro" id="IPR013210">
    <property type="entry name" value="LRR_N_plant-typ"/>
</dbReference>
<keyword evidence="8 17" id="KW-0732">Signal</keyword>
<proteinExistence type="inferred from homology"/>
<keyword evidence="11" id="KW-1133">Transmembrane helix</keyword>
<evidence type="ECO:0000256" key="11">
    <source>
        <dbReference type="ARBA" id="ARBA00022989"/>
    </source>
</evidence>
<feature type="non-terminal residue" evidence="20">
    <location>
        <position position="279"/>
    </location>
</feature>
<evidence type="ECO:0000256" key="5">
    <source>
        <dbReference type="ARBA" id="ARBA00022525"/>
    </source>
</evidence>
<gene>
    <name evidence="20" type="ORF">V8G54_011991</name>
</gene>
<reference evidence="20 21" key="1">
    <citation type="journal article" date="2023" name="Life. Sci Alliance">
        <title>Evolutionary insights into 3D genome organization and epigenetic landscape of Vigna mungo.</title>
        <authorList>
            <person name="Junaid A."/>
            <person name="Singh B."/>
            <person name="Bhatia S."/>
        </authorList>
    </citation>
    <scope>NUCLEOTIDE SEQUENCE [LARGE SCALE GENOMIC DNA]</scope>
    <source>
        <strain evidence="20">Urdbean</strain>
    </source>
</reference>
<evidence type="ECO:0000259" key="19">
    <source>
        <dbReference type="Pfam" id="PF23598"/>
    </source>
</evidence>
<keyword evidence="4" id="KW-0134">Cell wall</keyword>
<keyword evidence="15" id="KW-0325">Glycoprotein</keyword>
<keyword evidence="7" id="KW-0812">Transmembrane</keyword>
<dbReference type="PANTHER" id="PTHR48063:SF101">
    <property type="entry name" value="LRR RECEPTOR-LIKE SERINE_THREONINE-PROTEIN KINASE FLS2"/>
    <property type="match status" value="1"/>
</dbReference>
<evidence type="ECO:0000256" key="10">
    <source>
        <dbReference type="ARBA" id="ARBA00022821"/>
    </source>
</evidence>
<evidence type="ECO:0000256" key="7">
    <source>
        <dbReference type="ARBA" id="ARBA00022692"/>
    </source>
</evidence>
<keyword evidence="10" id="KW-0611">Plant defense</keyword>
<dbReference type="PANTHER" id="PTHR48063">
    <property type="entry name" value="LRR RECEPTOR-LIKE KINASE"/>
    <property type="match status" value="1"/>
</dbReference>
<organism evidence="20 21">
    <name type="scientific">Vigna mungo</name>
    <name type="common">Black gram</name>
    <name type="synonym">Phaseolus mungo</name>
    <dbReference type="NCBI Taxonomy" id="3915"/>
    <lineage>
        <taxon>Eukaryota</taxon>
        <taxon>Viridiplantae</taxon>
        <taxon>Streptophyta</taxon>
        <taxon>Embryophyta</taxon>
        <taxon>Tracheophyta</taxon>
        <taxon>Spermatophyta</taxon>
        <taxon>Magnoliopsida</taxon>
        <taxon>eudicotyledons</taxon>
        <taxon>Gunneridae</taxon>
        <taxon>Pentapetalae</taxon>
        <taxon>rosids</taxon>
        <taxon>fabids</taxon>
        <taxon>Fabales</taxon>
        <taxon>Fabaceae</taxon>
        <taxon>Papilionoideae</taxon>
        <taxon>50 kb inversion clade</taxon>
        <taxon>NPAAA clade</taxon>
        <taxon>indigoferoid/millettioid clade</taxon>
        <taxon>Phaseoleae</taxon>
        <taxon>Vigna</taxon>
    </lineage>
</organism>
<keyword evidence="13" id="KW-1015">Disulfide bond</keyword>
<evidence type="ECO:0000256" key="2">
    <source>
        <dbReference type="ARBA" id="ARBA00004191"/>
    </source>
</evidence>
<dbReference type="Pfam" id="PF23598">
    <property type="entry name" value="LRR_14"/>
    <property type="match status" value="1"/>
</dbReference>
<dbReference type="InterPro" id="IPR046956">
    <property type="entry name" value="RLP23-like"/>
</dbReference>
<dbReference type="Pfam" id="PF08263">
    <property type="entry name" value="LRRNT_2"/>
    <property type="match status" value="1"/>
</dbReference>
<keyword evidence="6" id="KW-0433">Leucine-rich repeat</keyword>
<evidence type="ECO:0000256" key="17">
    <source>
        <dbReference type="SAM" id="SignalP"/>
    </source>
</evidence>
<dbReference type="GO" id="GO:0006952">
    <property type="term" value="P:defense response"/>
    <property type="evidence" value="ECO:0007669"/>
    <property type="project" value="UniProtKB-KW"/>
</dbReference>
<dbReference type="SUPFAM" id="SSF52058">
    <property type="entry name" value="L domain-like"/>
    <property type="match status" value="1"/>
</dbReference>
<feature type="domain" description="Leucine-rich repeat-containing N-terminal plant-type" evidence="18">
    <location>
        <begin position="37"/>
        <end position="77"/>
    </location>
</feature>
<evidence type="ECO:0000256" key="16">
    <source>
        <dbReference type="ARBA" id="ARBA00038043"/>
    </source>
</evidence>
<feature type="signal peptide" evidence="17">
    <location>
        <begin position="1"/>
        <end position="25"/>
    </location>
</feature>
<evidence type="ECO:0000256" key="3">
    <source>
        <dbReference type="ARBA" id="ARBA00004479"/>
    </source>
</evidence>
<sequence>MASFLLKVLFALSMLLLHTQVPIHAFMSSSHVKCIERERDSLLNFKQGLTDRSAMLSTWRDDDSNRDCCKWRGIQCNNETGDVRILDLRGSKFHFLTGSISLTSLIDLTNMEYLDLSNNFDYSRKQLLQHMGSFKKLRYLNLSNVNFYGRIPYELGNLSKLQYLDLKGNSLNGAIPSQLGKLASLQYLDLSENYYLEGEIPYQLGKLSELKYLNFGFTLLSGAIPFKVGNLPLLHSLRLGGNFDLTVNGAKWLSSLSSLTTLGLDSLTNLAYSRHWLQM</sequence>
<evidence type="ECO:0008006" key="22">
    <source>
        <dbReference type="Google" id="ProtNLM"/>
    </source>
</evidence>
<feature type="domain" description="Disease resistance R13L4/SHOC-2-like LRR" evidence="19">
    <location>
        <begin position="128"/>
        <end position="265"/>
    </location>
</feature>
<evidence type="ECO:0000256" key="1">
    <source>
        <dbReference type="ARBA" id="ARBA00004170"/>
    </source>
</evidence>
<evidence type="ECO:0000256" key="13">
    <source>
        <dbReference type="ARBA" id="ARBA00023157"/>
    </source>
</evidence>
<accession>A0AAQ3NSB2</accession>
<evidence type="ECO:0000259" key="18">
    <source>
        <dbReference type="Pfam" id="PF08263"/>
    </source>
</evidence>
<dbReference type="Proteomes" id="UP001374535">
    <property type="component" value="Chromosome 4"/>
</dbReference>
<dbReference type="Gene3D" id="3.80.10.10">
    <property type="entry name" value="Ribonuclease Inhibitor"/>
    <property type="match status" value="2"/>
</dbReference>
<evidence type="ECO:0000256" key="6">
    <source>
        <dbReference type="ARBA" id="ARBA00022614"/>
    </source>
</evidence>
<keyword evidence="21" id="KW-1185">Reference proteome</keyword>
<dbReference type="InterPro" id="IPR055414">
    <property type="entry name" value="LRR_R13L4/SHOC2-like"/>
</dbReference>
<dbReference type="EMBL" id="CP144697">
    <property type="protein sequence ID" value="WVZ14425.1"/>
    <property type="molecule type" value="Genomic_DNA"/>
</dbReference>
<evidence type="ECO:0000256" key="9">
    <source>
        <dbReference type="ARBA" id="ARBA00022737"/>
    </source>
</evidence>
<evidence type="ECO:0000313" key="21">
    <source>
        <dbReference type="Proteomes" id="UP001374535"/>
    </source>
</evidence>
<dbReference type="InterPro" id="IPR032675">
    <property type="entry name" value="LRR_dom_sf"/>
</dbReference>
<dbReference type="FunFam" id="3.80.10.10:FF:000400">
    <property type="entry name" value="Nuclear pore complex protein NUP107"/>
    <property type="match status" value="1"/>
</dbReference>
<keyword evidence="5" id="KW-0964">Secreted</keyword>
<comment type="similarity">
    <text evidence="16">Belongs to the polygalacturonase-inhibiting protein family.</text>
</comment>
<comment type="subcellular location">
    <subcellularLocation>
        <location evidence="1">Membrane</location>
        <topology evidence="1">Peripheral membrane protein</topology>
    </subcellularLocation>
    <subcellularLocation>
        <location evidence="3">Membrane</location>
        <topology evidence="3">Single-pass type I membrane protein</topology>
    </subcellularLocation>
    <subcellularLocation>
        <location evidence="2">Secreted</location>
        <location evidence="2">Cell wall</location>
    </subcellularLocation>
</comment>
<evidence type="ECO:0000256" key="14">
    <source>
        <dbReference type="ARBA" id="ARBA00023170"/>
    </source>
</evidence>
<evidence type="ECO:0000313" key="20">
    <source>
        <dbReference type="EMBL" id="WVZ14425.1"/>
    </source>
</evidence>
<evidence type="ECO:0000256" key="8">
    <source>
        <dbReference type="ARBA" id="ARBA00022729"/>
    </source>
</evidence>
<keyword evidence="12" id="KW-0472">Membrane</keyword>
<evidence type="ECO:0000256" key="15">
    <source>
        <dbReference type="ARBA" id="ARBA00023180"/>
    </source>
</evidence>
<keyword evidence="14" id="KW-0675">Receptor</keyword>
<evidence type="ECO:0000256" key="4">
    <source>
        <dbReference type="ARBA" id="ARBA00022512"/>
    </source>
</evidence>
<evidence type="ECO:0000256" key="12">
    <source>
        <dbReference type="ARBA" id="ARBA00023136"/>
    </source>
</evidence>
<feature type="chain" id="PRO_5042917477" description="Leucine-rich repeat-containing N-terminal plant-type domain-containing protein" evidence="17">
    <location>
        <begin position="26"/>
        <end position="279"/>
    </location>
</feature>
<dbReference type="AlphaFoldDB" id="A0AAQ3NSB2"/>
<keyword evidence="9" id="KW-0677">Repeat</keyword>
<name>A0AAQ3NSB2_VIGMU</name>
<dbReference type="GO" id="GO:0016020">
    <property type="term" value="C:membrane"/>
    <property type="evidence" value="ECO:0007669"/>
    <property type="project" value="UniProtKB-SubCell"/>
</dbReference>